<evidence type="ECO:0000259" key="4">
    <source>
        <dbReference type="SMART" id="SM00382"/>
    </source>
</evidence>
<dbReference type="InterPro" id="IPR050221">
    <property type="entry name" value="26S_Proteasome_ATPase"/>
</dbReference>
<organism evidence="5 6">
    <name type="scientific">Sphingomonas swuensis</name>
    <dbReference type="NCBI Taxonomy" id="977800"/>
    <lineage>
        <taxon>Bacteria</taxon>
        <taxon>Pseudomonadati</taxon>
        <taxon>Pseudomonadota</taxon>
        <taxon>Alphaproteobacteria</taxon>
        <taxon>Sphingomonadales</taxon>
        <taxon>Sphingomonadaceae</taxon>
        <taxon>Sphingomonas</taxon>
    </lineage>
</organism>
<reference evidence="6" key="1">
    <citation type="journal article" date="2019" name="Int. J. Syst. Evol. Microbiol.">
        <title>The Global Catalogue of Microorganisms (GCM) 10K type strain sequencing project: providing services to taxonomists for standard genome sequencing and annotation.</title>
        <authorList>
            <consortium name="The Broad Institute Genomics Platform"/>
            <consortium name="The Broad Institute Genome Sequencing Center for Infectious Disease"/>
            <person name="Wu L."/>
            <person name="Ma J."/>
        </authorList>
    </citation>
    <scope>NUCLEOTIDE SEQUENCE [LARGE SCALE GENOMIC DNA]</scope>
    <source>
        <strain evidence="6">JCM 17563</strain>
    </source>
</reference>
<sequence>MVNAACSRVLAARGSSAARLKATFDCLVETLELLGAPIDLDPNKFERQSIDLRRATLEAMRQNLPARKASRLVGLDRRIAFLGDLVSLNDDEREVFGFLARYILLPEYRVFRDFLFPFNNRHDGIDPHAMSLAMGMDVARLRRIIDPGGRLVRIGLLEEQDSYEFALPNRIKRFLQTNASSLARMRAVLLPMAAPPTLTMEDFAHLSEPVDDALALFRDAVATGARANILFYGVPGTGKTELARLLAAKAGVPAVEVGNADEEGDEPSRHERLAHLRLCRGLSVGESRAILVIDEAEDLFVPQGMQSSSKLWLNRMVEDGEGVHVWIVNSLCALGEPVIRRMDFALRFTTPSEAAQARIARRVLSRKRHRPSDRLVKDFAALKTSPAILDSAFRTSRRVGADDNRTLRIANDLARASGRHAQSHRSEPKAFDPLLSRADYDLLRLSERLAASNDPWSLLLHGVPGTGKSAFARFISDRSGRDLIIRNGSELLGPYVGQTEQLIASAFEEALEGDAILLIDEADDFMLNREMVQHSWESSMVNEMLRQMDGGRTRFIATTNRAGILDNATARRFSLAVEFKPMTTEQVRAMFMATFGGEAPARLDAIGPLTPGDFAQLARRAKLLEVGDALTICRWLEQAAADRGHGVRAGF</sequence>
<protein>
    <recommendedName>
        <fullName evidence="4">AAA+ ATPase domain-containing protein</fullName>
    </recommendedName>
</protein>
<evidence type="ECO:0000256" key="1">
    <source>
        <dbReference type="ARBA" id="ARBA00006914"/>
    </source>
</evidence>
<name>A0ABP7T080_9SPHN</name>
<keyword evidence="6" id="KW-1185">Reference proteome</keyword>
<feature type="domain" description="AAA+ ATPase" evidence="4">
    <location>
        <begin position="225"/>
        <end position="352"/>
    </location>
</feature>
<comment type="caution">
    <text evidence="5">The sequence shown here is derived from an EMBL/GenBank/DDBJ whole genome shotgun (WGS) entry which is preliminary data.</text>
</comment>
<feature type="domain" description="AAA+ ATPase" evidence="4">
    <location>
        <begin position="454"/>
        <end position="583"/>
    </location>
</feature>
<keyword evidence="3" id="KW-0067">ATP-binding</keyword>
<dbReference type="InterPro" id="IPR003959">
    <property type="entry name" value="ATPase_AAA_core"/>
</dbReference>
<keyword evidence="2" id="KW-0547">Nucleotide-binding</keyword>
<dbReference type="Gene3D" id="3.40.50.300">
    <property type="entry name" value="P-loop containing nucleotide triphosphate hydrolases"/>
    <property type="match status" value="2"/>
</dbReference>
<dbReference type="Proteomes" id="UP001500235">
    <property type="component" value="Unassembled WGS sequence"/>
</dbReference>
<dbReference type="CDD" id="cd19481">
    <property type="entry name" value="RecA-like_protease"/>
    <property type="match status" value="1"/>
</dbReference>
<comment type="similarity">
    <text evidence="1">Belongs to the AAA ATPase family.</text>
</comment>
<evidence type="ECO:0000256" key="3">
    <source>
        <dbReference type="ARBA" id="ARBA00022840"/>
    </source>
</evidence>
<dbReference type="InterPro" id="IPR003593">
    <property type="entry name" value="AAA+_ATPase"/>
</dbReference>
<gene>
    <name evidence="5" type="ORF">GCM10022280_18630</name>
</gene>
<dbReference type="SUPFAM" id="SSF52540">
    <property type="entry name" value="P-loop containing nucleoside triphosphate hydrolases"/>
    <property type="match status" value="2"/>
</dbReference>
<dbReference type="Pfam" id="PF00004">
    <property type="entry name" value="AAA"/>
    <property type="match status" value="2"/>
</dbReference>
<evidence type="ECO:0000256" key="2">
    <source>
        <dbReference type="ARBA" id="ARBA00022741"/>
    </source>
</evidence>
<proteinExistence type="inferred from homology"/>
<evidence type="ECO:0000313" key="6">
    <source>
        <dbReference type="Proteomes" id="UP001500235"/>
    </source>
</evidence>
<dbReference type="PANTHER" id="PTHR23073">
    <property type="entry name" value="26S PROTEASOME REGULATORY SUBUNIT"/>
    <property type="match status" value="1"/>
</dbReference>
<dbReference type="InterPro" id="IPR027417">
    <property type="entry name" value="P-loop_NTPase"/>
</dbReference>
<evidence type="ECO:0000313" key="5">
    <source>
        <dbReference type="EMBL" id="GAA4019171.1"/>
    </source>
</evidence>
<dbReference type="CDD" id="cd00009">
    <property type="entry name" value="AAA"/>
    <property type="match status" value="1"/>
</dbReference>
<dbReference type="SMART" id="SM00382">
    <property type="entry name" value="AAA"/>
    <property type="match status" value="2"/>
</dbReference>
<accession>A0ABP7T080</accession>
<dbReference type="EMBL" id="BAABBQ010000001">
    <property type="protein sequence ID" value="GAA4019171.1"/>
    <property type="molecule type" value="Genomic_DNA"/>
</dbReference>